<sequence>MEGTESLRIAIDDVRQQTPVITGAHWDSTRRAMVVELSPGSTSEERVMARKGILERAGNTSKSVIFETTKANSAAGEALAESIWKRAVEAEGNLAGLADDAFNSRGILGTYYDASREAVIVVRGRGPIPGSVRQLVDKTSARSSATSRVRMSRVRITYEDGELQTQRSRFEPGDQAPGGSK</sequence>
<gene>
    <name evidence="2" type="ORF">KILIM_050_00230</name>
</gene>
<keyword evidence="3" id="KW-1185">Reference proteome</keyword>
<evidence type="ECO:0000256" key="1">
    <source>
        <dbReference type="SAM" id="MobiDB-lite"/>
    </source>
</evidence>
<dbReference type="AlphaFoldDB" id="K6WSQ5"/>
<feature type="region of interest" description="Disordered" evidence="1">
    <location>
        <begin position="156"/>
        <end position="181"/>
    </location>
</feature>
<dbReference type="Proteomes" id="UP000008366">
    <property type="component" value="Unassembled WGS sequence"/>
</dbReference>
<evidence type="ECO:0000313" key="3">
    <source>
        <dbReference type="Proteomes" id="UP000008366"/>
    </source>
</evidence>
<evidence type="ECO:0000313" key="2">
    <source>
        <dbReference type="EMBL" id="GAB96841.1"/>
    </source>
</evidence>
<dbReference type="EMBL" id="BAHD01000050">
    <property type="protein sequence ID" value="GAB96841.1"/>
    <property type="molecule type" value="Genomic_DNA"/>
</dbReference>
<name>K6WSQ5_9MICO</name>
<proteinExistence type="predicted"/>
<accession>K6WSQ5</accession>
<reference evidence="2 3" key="1">
    <citation type="submission" date="2012-08" db="EMBL/GenBank/DDBJ databases">
        <title>Whole genome shotgun sequence of Kineosphaera limosa NBRC 100340.</title>
        <authorList>
            <person name="Yoshida I."/>
            <person name="Isaki S."/>
            <person name="Hosoyama A."/>
            <person name="Tsuchikane K."/>
            <person name="Katsumata H."/>
            <person name="Ando Y."/>
            <person name="Ohji S."/>
            <person name="Hamada M."/>
            <person name="Tamura T."/>
            <person name="Yamazoe A."/>
            <person name="Yamazaki S."/>
            <person name="Fujita N."/>
        </authorList>
    </citation>
    <scope>NUCLEOTIDE SEQUENCE [LARGE SCALE GENOMIC DNA]</scope>
    <source>
        <strain evidence="2 3">NBRC 100340</strain>
    </source>
</reference>
<comment type="caution">
    <text evidence="2">The sequence shown here is derived from an EMBL/GenBank/DDBJ whole genome shotgun (WGS) entry which is preliminary data.</text>
</comment>
<protein>
    <submittedName>
        <fullName evidence="2">Uncharacterized protein</fullName>
    </submittedName>
</protein>
<organism evidence="2 3">
    <name type="scientific">Kineosphaera limosa NBRC 100340</name>
    <dbReference type="NCBI Taxonomy" id="1184609"/>
    <lineage>
        <taxon>Bacteria</taxon>
        <taxon>Bacillati</taxon>
        <taxon>Actinomycetota</taxon>
        <taxon>Actinomycetes</taxon>
        <taxon>Micrococcales</taxon>
        <taxon>Dermatophilaceae</taxon>
        <taxon>Kineosphaera</taxon>
    </lineage>
</organism>